<proteinExistence type="predicted"/>
<evidence type="ECO:0000313" key="1">
    <source>
        <dbReference type="EMBL" id="JAO06099.1"/>
    </source>
</evidence>
<gene>
    <name evidence="1" type="primary">PPUP8089</name>
</gene>
<dbReference type="EMBL" id="GBYX01475577">
    <property type="protein sequence ID" value="JAO06099.1"/>
    <property type="molecule type" value="Transcribed_RNA"/>
</dbReference>
<name>A0A0S7EUU9_9TELE</name>
<accession>A0A0S7EUU9</accession>
<feature type="non-terminal residue" evidence="1">
    <location>
        <position position="1"/>
    </location>
</feature>
<organism evidence="1">
    <name type="scientific">Poeciliopsis prolifica</name>
    <name type="common">blackstripe livebearer</name>
    <dbReference type="NCBI Taxonomy" id="188132"/>
    <lineage>
        <taxon>Eukaryota</taxon>
        <taxon>Metazoa</taxon>
        <taxon>Chordata</taxon>
        <taxon>Craniata</taxon>
        <taxon>Vertebrata</taxon>
        <taxon>Euteleostomi</taxon>
        <taxon>Actinopterygii</taxon>
        <taxon>Neopterygii</taxon>
        <taxon>Teleostei</taxon>
        <taxon>Neoteleostei</taxon>
        <taxon>Acanthomorphata</taxon>
        <taxon>Ovalentaria</taxon>
        <taxon>Atherinomorphae</taxon>
        <taxon>Cyprinodontiformes</taxon>
        <taxon>Poeciliidae</taxon>
        <taxon>Poeciliinae</taxon>
        <taxon>Poeciliopsis</taxon>
    </lineage>
</organism>
<protein>
    <submittedName>
        <fullName evidence="1">PPUP8089</fullName>
    </submittedName>
</protein>
<dbReference type="AlphaFoldDB" id="A0A0S7EUU9"/>
<reference evidence="1" key="1">
    <citation type="submission" date="2014-12" db="EMBL/GenBank/DDBJ databases">
        <title>Parallel Evolution in Life History Adaptation Evident in the Tissue-Specific Poeciliopsis prolifica transcriptome.</title>
        <authorList>
            <person name="Jue N.K."/>
            <person name="Foley R.J."/>
            <person name="Obergfell C."/>
            <person name="Reznick D.N."/>
            <person name="O'Neill R.J."/>
            <person name="O'Neill M.J."/>
        </authorList>
    </citation>
    <scope>NUCLEOTIDE SEQUENCE</scope>
</reference>
<sequence>CGCVCECVRMQRVSYDNCNVSLCPDPTLLASSQRRENKGISQCFIYLSDAVLPISLYQPSSGSKNNPAAAQAPALLVCPVLTEASGFQSLFYELFQMLL</sequence>